<dbReference type="RefSeq" id="WP_343335689.1">
    <property type="nucleotide sequence ID" value="NZ_JAPOHD010000068.1"/>
</dbReference>
<evidence type="ECO:0000256" key="6">
    <source>
        <dbReference type="ARBA" id="ARBA00013053"/>
    </source>
</evidence>
<dbReference type="AlphaFoldDB" id="A0A9X3FA68"/>
<accession>A0A9X3FA68</accession>
<dbReference type="PROSITE" id="PS00770">
    <property type="entry name" value="AA_TRANSFER_CLASS_4"/>
    <property type="match status" value="1"/>
</dbReference>
<comment type="cofactor">
    <cofactor evidence="1 12">
        <name>pyridoxal 5'-phosphate</name>
        <dbReference type="ChEBI" id="CHEBI:597326"/>
    </cofactor>
</comment>
<dbReference type="GO" id="GO:0046394">
    <property type="term" value="P:carboxylic acid biosynthetic process"/>
    <property type="evidence" value="ECO:0007669"/>
    <property type="project" value="UniProtKB-ARBA"/>
</dbReference>
<evidence type="ECO:0000256" key="3">
    <source>
        <dbReference type="ARBA" id="ARBA00004931"/>
    </source>
</evidence>
<dbReference type="Pfam" id="PF01063">
    <property type="entry name" value="Aminotran_4"/>
    <property type="match status" value="1"/>
</dbReference>
<keyword evidence="7 12" id="KW-0663">Pyridoxal phosphate</keyword>
<dbReference type="InterPro" id="IPR001544">
    <property type="entry name" value="Aminotrans_IV"/>
</dbReference>
<comment type="catalytic activity">
    <reaction evidence="9">
        <text>L-isoleucine + 2-oxoglutarate = (S)-3-methyl-2-oxopentanoate + L-glutamate</text>
        <dbReference type="Rhea" id="RHEA:24801"/>
        <dbReference type="ChEBI" id="CHEBI:16810"/>
        <dbReference type="ChEBI" id="CHEBI:29985"/>
        <dbReference type="ChEBI" id="CHEBI:35146"/>
        <dbReference type="ChEBI" id="CHEBI:58045"/>
        <dbReference type="EC" id="2.6.1.42"/>
    </reaction>
</comment>
<proteinExistence type="inferred from homology"/>
<evidence type="ECO:0000256" key="12">
    <source>
        <dbReference type="RuleBase" id="RU004516"/>
    </source>
</evidence>
<evidence type="ECO:0000256" key="11">
    <source>
        <dbReference type="RuleBase" id="RU004106"/>
    </source>
</evidence>
<dbReference type="CDD" id="cd00449">
    <property type="entry name" value="PLPDE_IV"/>
    <property type="match status" value="1"/>
</dbReference>
<name>A0A9X3FA68_9BACT</name>
<evidence type="ECO:0000256" key="1">
    <source>
        <dbReference type="ARBA" id="ARBA00001933"/>
    </source>
</evidence>
<comment type="pathway">
    <text evidence="2">Amino-acid biosynthesis; L-isoleucine biosynthesis; L-isoleucine from 2-oxobutanoate: step 4/4.</text>
</comment>
<evidence type="ECO:0000256" key="2">
    <source>
        <dbReference type="ARBA" id="ARBA00004824"/>
    </source>
</evidence>
<dbReference type="SUPFAM" id="SSF56752">
    <property type="entry name" value="D-aminoacid aminotransferase-like PLP-dependent enzymes"/>
    <property type="match status" value="1"/>
</dbReference>
<dbReference type="EC" id="2.6.1.42" evidence="6"/>
<keyword evidence="14" id="KW-1185">Reference proteome</keyword>
<evidence type="ECO:0000256" key="8">
    <source>
        <dbReference type="ARBA" id="ARBA00048212"/>
    </source>
</evidence>
<keyword evidence="13" id="KW-0032">Aminotransferase</keyword>
<organism evidence="13 14">
    <name type="scientific">Draconibacterium aestuarii</name>
    <dbReference type="NCBI Taxonomy" id="2998507"/>
    <lineage>
        <taxon>Bacteria</taxon>
        <taxon>Pseudomonadati</taxon>
        <taxon>Bacteroidota</taxon>
        <taxon>Bacteroidia</taxon>
        <taxon>Marinilabiliales</taxon>
        <taxon>Prolixibacteraceae</taxon>
        <taxon>Draconibacterium</taxon>
    </lineage>
</organism>
<evidence type="ECO:0000256" key="4">
    <source>
        <dbReference type="ARBA" id="ARBA00005072"/>
    </source>
</evidence>
<dbReference type="InterPro" id="IPR043131">
    <property type="entry name" value="BCAT-like_N"/>
</dbReference>
<comment type="pathway">
    <text evidence="4">Amino-acid biosynthesis; L-leucine biosynthesis; L-leucine from 3-methyl-2-oxobutanoate: step 4/4.</text>
</comment>
<dbReference type="EMBL" id="JAPOHD010000068">
    <property type="protein sequence ID" value="MCY1723366.1"/>
    <property type="molecule type" value="Genomic_DNA"/>
</dbReference>
<evidence type="ECO:0000256" key="9">
    <source>
        <dbReference type="ARBA" id="ARBA00048798"/>
    </source>
</evidence>
<dbReference type="GO" id="GO:0004084">
    <property type="term" value="F:branched-chain-amino-acid transaminase activity"/>
    <property type="evidence" value="ECO:0007669"/>
    <property type="project" value="UniProtKB-EC"/>
</dbReference>
<dbReference type="PANTHER" id="PTHR42743:SF11">
    <property type="entry name" value="AMINODEOXYCHORISMATE LYASE"/>
    <property type="match status" value="1"/>
</dbReference>
<evidence type="ECO:0000256" key="10">
    <source>
        <dbReference type="ARBA" id="ARBA00049229"/>
    </source>
</evidence>
<dbReference type="GO" id="GO:0005829">
    <property type="term" value="C:cytosol"/>
    <property type="evidence" value="ECO:0007669"/>
    <property type="project" value="TreeGrafter"/>
</dbReference>
<dbReference type="InterPro" id="IPR050571">
    <property type="entry name" value="Class-IV_PLP-Dep_Aminotrnsfr"/>
</dbReference>
<comment type="similarity">
    <text evidence="5 11">Belongs to the class-IV pyridoxal-phosphate-dependent aminotransferase family.</text>
</comment>
<keyword evidence="13" id="KW-0808">Transferase</keyword>
<evidence type="ECO:0000256" key="5">
    <source>
        <dbReference type="ARBA" id="ARBA00009320"/>
    </source>
</evidence>
<sequence length="266" mass="30187">MALLPIYKYFCFNDEIKSVSEFVPSENEGGIYEVLRVVNGVPLFLEDHLERFFKSAYIAGKEIKFSSSQIRSFLMRLIETDNVETGNILLSCKTNLKAFFIAHKYPSKEDYKKGVSCGILHAERENPNAKVFQTSVRQQANDLIEASELYEVLLVDKKERITEGSRSNVFFVKGDKIITPKAKKVLLGITRQKTFYCAAELGLVVTEKNVKLNDLAGYDALFITGTSPKILPVKQVAETSFDPKNKVVKILIEKYDFLIDEYIKNA</sequence>
<dbReference type="Gene3D" id="3.20.10.10">
    <property type="entry name" value="D-amino Acid Aminotransferase, subunit A, domain 2"/>
    <property type="match status" value="1"/>
</dbReference>
<evidence type="ECO:0000313" key="13">
    <source>
        <dbReference type="EMBL" id="MCY1723366.1"/>
    </source>
</evidence>
<evidence type="ECO:0000256" key="7">
    <source>
        <dbReference type="ARBA" id="ARBA00022898"/>
    </source>
</evidence>
<comment type="catalytic activity">
    <reaction evidence="10">
        <text>L-leucine + 2-oxoglutarate = 4-methyl-2-oxopentanoate + L-glutamate</text>
        <dbReference type="Rhea" id="RHEA:18321"/>
        <dbReference type="ChEBI" id="CHEBI:16810"/>
        <dbReference type="ChEBI" id="CHEBI:17865"/>
        <dbReference type="ChEBI" id="CHEBI:29985"/>
        <dbReference type="ChEBI" id="CHEBI:57427"/>
        <dbReference type="EC" id="2.6.1.42"/>
    </reaction>
</comment>
<gene>
    <name evidence="13" type="ORF">OU798_23650</name>
</gene>
<dbReference type="PANTHER" id="PTHR42743">
    <property type="entry name" value="AMINO-ACID AMINOTRANSFERASE"/>
    <property type="match status" value="1"/>
</dbReference>
<evidence type="ECO:0000313" key="14">
    <source>
        <dbReference type="Proteomes" id="UP001145087"/>
    </source>
</evidence>
<dbReference type="InterPro" id="IPR018300">
    <property type="entry name" value="Aminotrans_IV_CS"/>
</dbReference>
<protein>
    <recommendedName>
        <fullName evidence="6">branched-chain-amino-acid transaminase</fullName>
        <ecNumber evidence="6">2.6.1.42</ecNumber>
    </recommendedName>
</protein>
<dbReference type="Gene3D" id="3.30.470.10">
    <property type="match status" value="1"/>
</dbReference>
<dbReference type="InterPro" id="IPR043132">
    <property type="entry name" value="BCAT-like_C"/>
</dbReference>
<comment type="caution">
    <text evidence="13">The sequence shown here is derived from an EMBL/GenBank/DDBJ whole genome shotgun (WGS) entry which is preliminary data.</text>
</comment>
<dbReference type="InterPro" id="IPR036038">
    <property type="entry name" value="Aminotransferase-like"/>
</dbReference>
<reference evidence="13" key="1">
    <citation type="submission" date="2022-11" db="EMBL/GenBank/DDBJ databases">
        <title>Marilongibacter aestuarii gen. nov., sp. nov., isolated from tidal flat sediment.</title>
        <authorList>
            <person name="Jiayan W."/>
        </authorList>
    </citation>
    <scope>NUCLEOTIDE SEQUENCE</scope>
    <source>
        <strain evidence="13">Z1-6</strain>
    </source>
</reference>
<comment type="pathway">
    <text evidence="3">Amino-acid biosynthesis; L-valine biosynthesis; L-valine from pyruvate: step 4/4.</text>
</comment>
<dbReference type="Proteomes" id="UP001145087">
    <property type="component" value="Unassembled WGS sequence"/>
</dbReference>
<comment type="catalytic activity">
    <reaction evidence="8">
        <text>L-valine + 2-oxoglutarate = 3-methyl-2-oxobutanoate + L-glutamate</text>
        <dbReference type="Rhea" id="RHEA:24813"/>
        <dbReference type="ChEBI" id="CHEBI:11851"/>
        <dbReference type="ChEBI" id="CHEBI:16810"/>
        <dbReference type="ChEBI" id="CHEBI:29985"/>
        <dbReference type="ChEBI" id="CHEBI:57762"/>
        <dbReference type="EC" id="2.6.1.42"/>
    </reaction>
</comment>